<proteinExistence type="predicted"/>
<evidence type="ECO:0000313" key="3">
    <source>
        <dbReference type="Proteomes" id="UP001485459"/>
    </source>
</evidence>
<keyword evidence="3" id="KW-1185">Reference proteome</keyword>
<reference evidence="3" key="1">
    <citation type="submission" date="2024-03" db="EMBL/GenBank/DDBJ databases">
        <title>Chitinophaga horti sp. nov., isolated from garden soil.</title>
        <authorList>
            <person name="Lee D.S."/>
            <person name="Han D.M."/>
            <person name="Baek J.H."/>
            <person name="Choi D.G."/>
            <person name="Jeon J.H."/>
            <person name="Jeon C.O."/>
        </authorList>
    </citation>
    <scope>NUCLEOTIDE SEQUENCE [LARGE SCALE GENOMIC DNA]</scope>
    <source>
        <strain evidence="3">GPA1</strain>
    </source>
</reference>
<keyword evidence="1" id="KW-0812">Transmembrane</keyword>
<feature type="transmembrane region" description="Helical" evidence="1">
    <location>
        <begin position="50"/>
        <end position="70"/>
    </location>
</feature>
<dbReference type="RefSeq" id="WP_341836790.1">
    <property type="nucleotide sequence ID" value="NZ_CP149822.1"/>
</dbReference>
<evidence type="ECO:0000313" key="2">
    <source>
        <dbReference type="EMBL" id="WZN41947.1"/>
    </source>
</evidence>
<keyword evidence="1" id="KW-0472">Membrane</keyword>
<dbReference type="Proteomes" id="UP001485459">
    <property type="component" value="Chromosome"/>
</dbReference>
<gene>
    <name evidence="2" type="ORF">WJU16_02715</name>
</gene>
<evidence type="ECO:0000256" key="1">
    <source>
        <dbReference type="SAM" id="Phobius"/>
    </source>
</evidence>
<sequence length="88" mass="10310">MDKLEFNAIQELIQKHYARLITNKIMSLMWGMLAILVAVIFLWLTQDHVIAIGITIMIVGCSLLVAKRILQIIIIWRRCKVRLFEEML</sequence>
<dbReference type="EMBL" id="CP149822">
    <property type="protein sequence ID" value="WZN41947.1"/>
    <property type="molecule type" value="Genomic_DNA"/>
</dbReference>
<accession>A0ABZ2YRJ8</accession>
<feature type="transmembrane region" description="Helical" evidence="1">
    <location>
        <begin position="25"/>
        <end position="44"/>
    </location>
</feature>
<protein>
    <submittedName>
        <fullName evidence="2">Uncharacterized protein</fullName>
    </submittedName>
</protein>
<organism evidence="2 3">
    <name type="scientific">Chitinophaga pollutisoli</name>
    <dbReference type="NCBI Taxonomy" id="3133966"/>
    <lineage>
        <taxon>Bacteria</taxon>
        <taxon>Pseudomonadati</taxon>
        <taxon>Bacteroidota</taxon>
        <taxon>Chitinophagia</taxon>
        <taxon>Chitinophagales</taxon>
        <taxon>Chitinophagaceae</taxon>
        <taxon>Chitinophaga</taxon>
    </lineage>
</organism>
<name>A0ABZ2YRJ8_9BACT</name>
<keyword evidence="1" id="KW-1133">Transmembrane helix</keyword>